<protein>
    <submittedName>
        <fullName evidence="1">Uncharacterized protein</fullName>
    </submittedName>
</protein>
<dbReference type="OrthoDB" id="642545at2"/>
<sequence length="383" mass="42422">MNASDVTPTDLRDFARSLGWQILPDGIVERLYVLAHPAFPRRQVVIPIDADAPDYAEASLRAMEKLADIHKLSLADAVSRARTVREDSMQLRITSARANDDGLPLSFASELLRGAEQMLLSSACTVLRPQIHHLRLHRSEATQLLGYAQLGQTQRGSFVVRVSCPVDAMPMPASFPHVGENTSFVRETMLVARTGVREIVRAIEADALDSFVGALKNAPAPVVSSNLCEALSRLHDEDIRNNIDLSFRWAVRLPLPNNVPSDEVLRIPSVYFDRIDEVRRELRSVERDRDDVFVGTVEQLNGEFDVEGRRAGEVIVALLLREGETLKARLTLGSDDYASAVEAHVNDRAFVRIAGRLRPGRQPRTLIDVTSFMLIPAPGRGGL</sequence>
<dbReference type="Proteomes" id="UP000054977">
    <property type="component" value="Unassembled WGS sequence"/>
</dbReference>
<proteinExistence type="predicted"/>
<organism evidence="1 2">
    <name type="scientific">Caballeronia humi</name>
    <dbReference type="NCBI Taxonomy" id="326474"/>
    <lineage>
        <taxon>Bacteria</taxon>
        <taxon>Pseudomonadati</taxon>
        <taxon>Pseudomonadota</taxon>
        <taxon>Betaproteobacteria</taxon>
        <taxon>Burkholderiales</taxon>
        <taxon>Burkholderiaceae</taxon>
        <taxon>Caballeronia</taxon>
    </lineage>
</organism>
<name>A0A158IL40_9BURK</name>
<comment type="caution">
    <text evidence="1">The sequence shown here is derived from an EMBL/GenBank/DDBJ whole genome shotgun (WGS) entry which is preliminary data.</text>
</comment>
<dbReference type="STRING" id="326474.AWB65_05012"/>
<reference evidence="1" key="1">
    <citation type="submission" date="2016-01" db="EMBL/GenBank/DDBJ databases">
        <authorList>
            <person name="Peeters C."/>
        </authorList>
    </citation>
    <scope>NUCLEOTIDE SEQUENCE [LARGE SCALE GENOMIC DNA]</scope>
    <source>
        <strain evidence="1">LMG 22934</strain>
    </source>
</reference>
<keyword evidence="2" id="KW-1185">Reference proteome</keyword>
<evidence type="ECO:0000313" key="1">
    <source>
        <dbReference type="EMBL" id="SAL57207.1"/>
    </source>
</evidence>
<accession>A0A158IL40</accession>
<evidence type="ECO:0000313" key="2">
    <source>
        <dbReference type="Proteomes" id="UP000054977"/>
    </source>
</evidence>
<dbReference type="EMBL" id="FCNW02000036">
    <property type="protein sequence ID" value="SAL57207.1"/>
    <property type="molecule type" value="Genomic_DNA"/>
</dbReference>
<gene>
    <name evidence="1" type="ORF">AWB65_05012</name>
</gene>
<dbReference type="AlphaFoldDB" id="A0A158IL40"/>
<dbReference type="RefSeq" id="WP_087669703.1">
    <property type="nucleotide sequence ID" value="NZ_FCNW02000036.1"/>
</dbReference>